<organism evidence="8 9">
    <name type="scientific">Sorangium cellulosum So0157-2</name>
    <dbReference type="NCBI Taxonomy" id="1254432"/>
    <lineage>
        <taxon>Bacteria</taxon>
        <taxon>Pseudomonadati</taxon>
        <taxon>Myxococcota</taxon>
        <taxon>Polyangia</taxon>
        <taxon>Polyangiales</taxon>
        <taxon>Polyangiaceae</taxon>
        <taxon>Sorangium</taxon>
    </lineage>
</organism>
<evidence type="ECO:0000256" key="2">
    <source>
        <dbReference type="ARBA" id="ARBA00022723"/>
    </source>
</evidence>
<dbReference type="STRING" id="1254432.SCE1572_23240"/>
<dbReference type="EC" id="2.3.1.286" evidence="5"/>
<dbReference type="PANTHER" id="PTHR11085">
    <property type="entry name" value="NAD-DEPENDENT PROTEIN DEACYLASE SIRTUIN-5, MITOCHONDRIAL-RELATED"/>
    <property type="match status" value="1"/>
</dbReference>
<dbReference type="InterPro" id="IPR026587">
    <property type="entry name" value="Sirtuin_class_II"/>
</dbReference>
<feature type="binding site" evidence="5 6">
    <location>
        <position position="214"/>
    </location>
    <ligand>
        <name>Zn(2+)</name>
        <dbReference type="ChEBI" id="CHEBI:29105"/>
    </ligand>
</feature>
<sequence length="316" mass="33414">MPAPSPPACAGAPARGRLAAYPAAGHKRGPMPLSHALLADPVDDLIALLRGKRFVALTGAGCSTESGIPDYRGPETRRRARNPIQGREFSSSAEIRQRYWARAVIGWERFSRAEPNPAHRALARLEQGGLIEGLITQNVDGLHQAAGSRRVIELHGTLAEVACLACGAMEPRAALQQRLLARNPGWLRLAADVAPDGDADLPAEHVAGFQTPPCLRCDGPLKPRVVFFGENVARPVVDAAFALVDAAEALLVVGSSLAVFSGYRFVLRAAQRGIPIAMVNLGSARGEELGALKVEARAGEVLPRLADALAGAPRPE</sequence>
<comment type="similarity">
    <text evidence="5">Belongs to the sirtuin family. Class II subfamily.</text>
</comment>
<feature type="binding site" evidence="5 6">
    <location>
        <position position="166"/>
    </location>
    <ligand>
        <name>Zn(2+)</name>
        <dbReference type="ChEBI" id="CHEBI:29105"/>
    </ligand>
</feature>
<feature type="binding site" evidence="5 6">
    <location>
        <position position="163"/>
    </location>
    <ligand>
        <name>Zn(2+)</name>
        <dbReference type="ChEBI" id="CHEBI:29105"/>
    </ligand>
</feature>
<comment type="subcellular location">
    <subcellularLocation>
        <location evidence="5">Cytoplasm</location>
    </subcellularLocation>
</comment>
<dbReference type="PANTHER" id="PTHR11085:SF10">
    <property type="entry name" value="NAD-DEPENDENT PROTEIN DEACYLASE SIRTUIN-5, MITOCHONDRIAL-RELATED"/>
    <property type="match status" value="1"/>
</dbReference>
<dbReference type="PATRIC" id="fig|1254432.3.peg.5271"/>
<keyword evidence="4 5" id="KW-0520">NAD</keyword>
<comment type="function">
    <text evidence="5">NAD-dependent protein deacetylase which modulates the activities of several enzymes which are inactive in their acetylated form.</text>
</comment>
<keyword evidence="1 5" id="KW-0808">Transferase</keyword>
<evidence type="ECO:0000313" key="8">
    <source>
        <dbReference type="EMBL" id="AGP32481.1"/>
    </source>
</evidence>
<keyword evidence="3 5" id="KW-0862">Zinc</keyword>
<comment type="cofactor">
    <cofactor evidence="5">
        <name>Zn(2+)</name>
        <dbReference type="ChEBI" id="CHEBI:29105"/>
    </cofactor>
    <text evidence="5">Binds 1 zinc ion per subunit.</text>
</comment>
<dbReference type="HAMAP" id="MF_01967">
    <property type="entry name" value="Sirtuin_ClassII"/>
    <property type="match status" value="1"/>
</dbReference>
<dbReference type="HOGENOM" id="CLU_023643_3_2_7"/>
<keyword evidence="5" id="KW-0963">Cytoplasm</keyword>
<feature type="binding site" evidence="5">
    <location>
        <position position="298"/>
    </location>
    <ligand>
        <name>NAD(+)</name>
        <dbReference type="ChEBI" id="CHEBI:57540"/>
    </ligand>
</feature>
<dbReference type="Gene3D" id="3.40.50.1220">
    <property type="entry name" value="TPP-binding domain"/>
    <property type="match status" value="1"/>
</dbReference>
<feature type="binding site" evidence="5">
    <location>
        <begin position="254"/>
        <end position="256"/>
    </location>
    <ligand>
        <name>NAD(+)</name>
        <dbReference type="ChEBI" id="CHEBI:57540"/>
    </ligand>
</feature>
<dbReference type="Gene3D" id="3.30.1600.10">
    <property type="entry name" value="SIR2/SIRT2 'Small Domain"/>
    <property type="match status" value="1"/>
</dbReference>
<dbReference type="InterPro" id="IPR026590">
    <property type="entry name" value="Ssirtuin_cat_dom"/>
</dbReference>
<evidence type="ECO:0000256" key="6">
    <source>
        <dbReference type="PROSITE-ProRule" id="PRU00236"/>
    </source>
</evidence>
<comment type="catalytic activity">
    <reaction evidence="5">
        <text>N(6)-acetyl-L-lysyl-[protein] + NAD(+) + H2O = 2''-O-acetyl-ADP-D-ribose + nicotinamide + L-lysyl-[protein]</text>
        <dbReference type="Rhea" id="RHEA:43636"/>
        <dbReference type="Rhea" id="RHEA-COMP:9752"/>
        <dbReference type="Rhea" id="RHEA-COMP:10731"/>
        <dbReference type="ChEBI" id="CHEBI:15377"/>
        <dbReference type="ChEBI" id="CHEBI:17154"/>
        <dbReference type="ChEBI" id="CHEBI:29969"/>
        <dbReference type="ChEBI" id="CHEBI:57540"/>
        <dbReference type="ChEBI" id="CHEBI:61930"/>
        <dbReference type="ChEBI" id="CHEBI:83767"/>
        <dbReference type="EC" id="2.3.1.286"/>
    </reaction>
</comment>
<dbReference type="InterPro" id="IPR026591">
    <property type="entry name" value="Sirtuin_cat_small_dom_sf"/>
</dbReference>
<dbReference type="eggNOG" id="COG0846">
    <property type="taxonomic scope" value="Bacteria"/>
</dbReference>
<comment type="caution">
    <text evidence="5">Lacks conserved residue(s) required for the propagation of feature annotation.</text>
</comment>
<dbReference type="PROSITE" id="PS50305">
    <property type="entry name" value="SIRTUIN"/>
    <property type="match status" value="1"/>
</dbReference>
<dbReference type="GO" id="GO:0005737">
    <property type="term" value="C:cytoplasm"/>
    <property type="evidence" value="ECO:0007669"/>
    <property type="project" value="UniProtKB-SubCell"/>
</dbReference>
<dbReference type="InterPro" id="IPR003000">
    <property type="entry name" value="Sirtuin"/>
</dbReference>
<feature type="active site" description="Proton acceptor" evidence="5 6">
    <location>
        <position position="155"/>
    </location>
</feature>
<evidence type="ECO:0000256" key="5">
    <source>
        <dbReference type="HAMAP-Rule" id="MF_01967"/>
    </source>
</evidence>
<reference evidence="8 9" key="1">
    <citation type="journal article" date="2013" name="Sci. Rep.">
        <title>Extraordinary expansion of a Sorangium cellulosum genome from an alkaline milieu.</title>
        <authorList>
            <person name="Han K."/>
            <person name="Li Z.F."/>
            <person name="Peng R."/>
            <person name="Zhu L.P."/>
            <person name="Zhou T."/>
            <person name="Wang L.G."/>
            <person name="Li S.G."/>
            <person name="Zhang X.B."/>
            <person name="Hu W."/>
            <person name="Wu Z.H."/>
            <person name="Qin N."/>
            <person name="Li Y.Z."/>
        </authorList>
    </citation>
    <scope>NUCLEOTIDE SEQUENCE [LARGE SCALE GENOMIC DNA]</scope>
    <source>
        <strain evidence="8 9">So0157-2</strain>
    </source>
</reference>
<proteinExistence type="inferred from homology"/>
<dbReference type="SUPFAM" id="SSF52467">
    <property type="entry name" value="DHS-like NAD/FAD-binding domain"/>
    <property type="match status" value="1"/>
</dbReference>
<evidence type="ECO:0000256" key="4">
    <source>
        <dbReference type="ARBA" id="ARBA00023027"/>
    </source>
</evidence>
<dbReference type="Pfam" id="PF02146">
    <property type="entry name" value="SIR2"/>
    <property type="match status" value="1"/>
</dbReference>
<feature type="domain" description="Deacetylase sirtuin-type" evidence="7">
    <location>
        <begin position="28"/>
        <end position="313"/>
    </location>
</feature>
<evidence type="ECO:0000256" key="1">
    <source>
        <dbReference type="ARBA" id="ARBA00022679"/>
    </source>
</evidence>
<dbReference type="InterPro" id="IPR050134">
    <property type="entry name" value="NAD-dep_sirtuin_deacylases"/>
</dbReference>
<evidence type="ECO:0000256" key="3">
    <source>
        <dbReference type="ARBA" id="ARBA00022833"/>
    </source>
</evidence>
<feature type="binding site" evidence="5 6">
    <location>
        <position position="217"/>
    </location>
    <ligand>
        <name>Zn(2+)</name>
        <dbReference type="ChEBI" id="CHEBI:29105"/>
    </ligand>
</feature>
<dbReference type="NCBIfam" id="NF003738">
    <property type="entry name" value="PRK05333.1"/>
    <property type="match status" value="1"/>
</dbReference>
<dbReference type="GO" id="GO:0070403">
    <property type="term" value="F:NAD+ binding"/>
    <property type="evidence" value="ECO:0007669"/>
    <property type="project" value="UniProtKB-UniRule"/>
</dbReference>
<name>S4XIW8_SORCE</name>
<dbReference type="InterPro" id="IPR029035">
    <property type="entry name" value="DHS-like_NAD/FAD-binding_dom"/>
</dbReference>
<protein>
    <recommendedName>
        <fullName evidence="5">NAD-dependent protein deacetylase</fullName>
        <ecNumber evidence="5">2.3.1.286</ecNumber>
    </recommendedName>
    <alternativeName>
        <fullName evidence="5">Regulatory protein SIR2 homolog</fullName>
    </alternativeName>
</protein>
<dbReference type="KEGG" id="scu:SCE1572_23240"/>
<dbReference type="GO" id="GO:0017136">
    <property type="term" value="F:histone deacetylase activity, NAD-dependent"/>
    <property type="evidence" value="ECO:0007669"/>
    <property type="project" value="TreeGrafter"/>
</dbReference>
<accession>S4XIW8</accession>
<dbReference type="AlphaFoldDB" id="S4XIW8"/>
<evidence type="ECO:0000259" key="7">
    <source>
        <dbReference type="PROSITE" id="PS50305"/>
    </source>
</evidence>
<evidence type="ECO:0000313" key="9">
    <source>
        <dbReference type="Proteomes" id="UP000014803"/>
    </source>
</evidence>
<feature type="binding site" evidence="5">
    <location>
        <begin position="280"/>
        <end position="282"/>
    </location>
    <ligand>
        <name>NAD(+)</name>
        <dbReference type="ChEBI" id="CHEBI:57540"/>
    </ligand>
</feature>
<dbReference type="Proteomes" id="UP000014803">
    <property type="component" value="Chromosome"/>
</dbReference>
<feature type="binding site" evidence="5">
    <location>
        <begin position="137"/>
        <end position="140"/>
    </location>
    <ligand>
        <name>NAD(+)</name>
        <dbReference type="ChEBI" id="CHEBI:57540"/>
    </ligand>
</feature>
<dbReference type="GO" id="GO:0008270">
    <property type="term" value="F:zinc ion binding"/>
    <property type="evidence" value="ECO:0007669"/>
    <property type="project" value="UniProtKB-UniRule"/>
</dbReference>
<keyword evidence="2 5" id="KW-0479">Metal-binding</keyword>
<gene>
    <name evidence="5" type="primary">cobB</name>
    <name evidence="8" type="ORF">SCE1572_23240</name>
</gene>
<dbReference type="EMBL" id="CP003969">
    <property type="protein sequence ID" value="AGP32481.1"/>
    <property type="molecule type" value="Genomic_DNA"/>
</dbReference>